<feature type="domain" description="LIM zinc-binding" evidence="7">
    <location>
        <begin position="557"/>
        <end position="618"/>
    </location>
</feature>
<dbReference type="EMBL" id="CAXLJM020000075">
    <property type="protein sequence ID" value="CAL8129018.1"/>
    <property type="molecule type" value="Genomic_DNA"/>
</dbReference>
<evidence type="ECO:0000256" key="6">
    <source>
        <dbReference type="SAM" id="MobiDB-lite"/>
    </source>
</evidence>
<dbReference type="CDD" id="cd09430">
    <property type="entry name" value="LIM5_LIMPETin"/>
    <property type="match status" value="1"/>
</dbReference>
<gene>
    <name evidence="9" type="ORF">ODALV1_LOCUS22778</name>
</gene>
<dbReference type="Pfam" id="PF06297">
    <property type="entry name" value="PET"/>
    <property type="match status" value="1"/>
</dbReference>
<feature type="domain" description="PET" evidence="8">
    <location>
        <begin position="140"/>
        <end position="250"/>
    </location>
</feature>
<feature type="domain" description="LIM zinc-binding" evidence="7">
    <location>
        <begin position="497"/>
        <end position="556"/>
    </location>
</feature>
<protein>
    <recommendedName>
        <fullName evidence="11">Four and a half LIM domains protein 2</fullName>
    </recommendedName>
</protein>
<dbReference type="InterPro" id="IPR047120">
    <property type="entry name" value="Pk/Esn/Tes"/>
</dbReference>
<dbReference type="PROSITE" id="PS51303">
    <property type="entry name" value="PET"/>
    <property type="match status" value="1"/>
</dbReference>
<comment type="caution">
    <text evidence="9">The sequence shown here is derived from an EMBL/GenBank/DDBJ whole genome shotgun (WGS) entry which is preliminary data.</text>
</comment>
<dbReference type="CDD" id="cd09432">
    <property type="entry name" value="LIM6_LIMPETin"/>
    <property type="match status" value="1"/>
</dbReference>
<evidence type="ECO:0008006" key="11">
    <source>
        <dbReference type="Google" id="ProtNLM"/>
    </source>
</evidence>
<sequence>MIERVEAHGGRRGSRAYGRYATVEIGSYNRDPIRNSVGGHGPHHHQQHYHSSLTHSHSHNHPCPVTLGFDSSLVPWPGIKYSCVRVLEVYCKVFNQQELYELIVRKTCQNCKCPRNSHDIFHEEWLSIRENLGLSNSTTVHPLLRPAPPQQVKFGEIGFTWAPSNLSQEQVEQFFHDFEPHKVPRCGSPGEKYRDRLLSLQNPKQDLALAYCKHVEPENYSAYEEFISNRNELCFDVGYVSTIDIPDITCPTCGDPIPVGQLAVFASKVNDNKAAWHPSCFTCTHCNEHLVDLIYCKYTGTDLYCERHYAEKMKRRCAACDELIFSGKHTSAMNKDWHTHHFCCWQCDESLTGQRYVLRDDHPYCVPCYEAAFANTCDLCNQVIGIGSKDLSYKDKHWHETCFYCCKCNASLVDRQFGSKAEKLYCSECFDSMFAARCDACGDVFRSGTKKMEYKTRQWHEKCFVCCVCKTPIGTQSFIPREQEIYCSGCYEEKFATRCVKCNKVITSGGVTYKNEPWHRDCFTCTHCNSPLAGQRFTSKDDKPYCADCYGELFAKRCCACSKPITGIGGTRFISFEDRNWHNDCFFCGTCKTSLVGRGFIADGDDVICPECARQKLM</sequence>
<evidence type="ECO:0000259" key="8">
    <source>
        <dbReference type="PROSITE" id="PS51303"/>
    </source>
</evidence>
<feature type="domain" description="LIM zinc-binding" evidence="7">
    <location>
        <begin position="248"/>
        <end position="314"/>
    </location>
</feature>
<dbReference type="Gene3D" id="2.10.110.10">
    <property type="entry name" value="Cysteine Rich Protein"/>
    <property type="match status" value="6"/>
</dbReference>
<feature type="domain" description="LIM zinc-binding" evidence="7">
    <location>
        <begin position="436"/>
        <end position="496"/>
    </location>
</feature>
<feature type="region of interest" description="Disordered" evidence="6">
    <location>
        <begin position="31"/>
        <end position="56"/>
    </location>
</feature>
<evidence type="ECO:0000313" key="9">
    <source>
        <dbReference type="EMBL" id="CAL8129018.1"/>
    </source>
</evidence>
<dbReference type="PANTHER" id="PTHR24211">
    <property type="entry name" value="LIM DOMAIN-CONTAINING PROTEIN"/>
    <property type="match status" value="1"/>
</dbReference>
<accession>A0ABP1RJ30</accession>
<dbReference type="InterPro" id="IPR010442">
    <property type="entry name" value="PET_domain"/>
</dbReference>
<dbReference type="Pfam" id="PF00412">
    <property type="entry name" value="LIM"/>
    <property type="match status" value="6"/>
</dbReference>
<dbReference type="PROSITE" id="PS00478">
    <property type="entry name" value="LIM_DOMAIN_1"/>
    <property type="match status" value="3"/>
</dbReference>
<feature type="domain" description="LIM zinc-binding" evidence="7">
    <location>
        <begin position="315"/>
        <end position="375"/>
    </location>
</feature>
<dbReference type="Proteomes" id="UP001642540">
    <property type="component" value="Unassembled WGS sequence"/>
</dbReference>
<keyword evidence="3 5" id="KW-0862">Zinc</keyword>
<evidence type="ECO:0000256" key="1">
    <source>
        <dbReference type="ARBA" id="ARBA00022723"/>
    </source>
</evidence>
<evidence type="ECO:0000259" key="7">
    <source>
        <dbReference type="PROSITE" id="PS50023"/>
    </source>
</evidence>
<keyword evidence="1 5" id="KW-0479">Metal-binding</keyword>
<organism evidence="9 10">
    <name type="scientific">Orchesella dallaii</name>
    <dbReference type="NCBI Taxonomy" id="48710"/>
    <lineage>
        <taxon>Eukaryota</taxon>
        <taxon>Metazoa</taxon>
        <taxon>Ecdysozoa</taxon>
        <taxon>Arthropoda</taxon>
        <taxon>Hexapoda</taxon>
        <taxon>Collembola</taxon>
        <taxon>Entomobryomorpha</taxon>
        <taxon>Entomobryoidea</taxon>
        <taxon>Orchesellidae</taxon>
        <taxon>Orchesellinae</taxon>
        <taxon>Orchesella</taxon>
    </lineage>
</organism>
<evidence type="ECO:0000256" key="2">
    <source>
        <dbReference type="ARBA" id="ARBA00022737"/>
    </source>
</evidence>
<evidence type="ECO:0000256" key="5">
    <source>
        <dbReference type="PROSITE-ProRule" id="PRU00125"/>
    </source>
</evidence>
<keyword evidence="4 5" id="KW-0440">LIM domain</keyword>
<evidence type="ECO:0000313" key="10">
    <source>
        <dbReference type="Proteomes" id="UP001642540"/>
    </source>
</evidence>
<keyword evidence="2" id="KW-0677">Repeat</keyword>
<dbReference type="SMART" id="SM00132">
    <property type="entry name" value="LIM"/>
    <property type="match status" value="6"/>
</dbReference>
<dbReference type="CDD" id="cd09425">
    <property type="entry name" value="LIM4_LIMPETin"/>
    <property type="match status" value="1"/>
</dbReference>
<name>A0ABP1RJ30_9HEXA</name>
<dbReference type="CDD" id="cd09343">
    <property type="entry name" value="LIM1_FHL"/>
    <property type="match status" value="1"/>
</dbReference>
<proteinExistence type="predicted"/>
<dbReference type="PANTHER" id="PTHR24211:SF37">
    <property type="entry name" value="PROTEIN ESPINAS-LIKE PROTEIN"/>
    <property type="match status" value="1"/>
</dbReference>
<keyword evidence="10" id="KW-1185">Reference proteome</keyword>
<dbReference type="SUPFAM" id="SSF57716">
    <property type="entry name" value="Glucocorticoid receptor-like (DNA-binding domain)"/>
    <property type="match status" value="6"/>
</dbReference>
<dbReference type="InterPro" id="IPR001781">
    <property type="entry name" value="Znf_LIM"/>
</dbReference>
<dbReference type="PROSITE" id="PS50023">
    <property type="entry name" value="LIM_DOMAIN_2"/>
    <property type="match status" value="5"/>
</dbReference>
<evidence type="ECO:0000256" key="3">
    <source>
        <dbReference type="ARBA" id="ARBA00022833"/>
    </source>
</evidence>
<reference evidence="9 10" key="1">
    <citation type="submission" date="2024-08" db="EMBL/GenBank/DDBJ databases">
        <authorList>
            <person name="Cucini C."/>
            <person name="Frati F."/>
        </authorList>
    </citation>
    <scope>NUCLEOTIDE SEQUENCE [LARGE SCALE GENOMIC DNA]</scope>
</reference>
<evidence type="ECO:0000256" key="4">
    <source>
        <dbReference type="ARBA" id="ARBA00023038"/>
    </source>
</evidence>